<dbReference type="EMBL" id="JH370139">
    <property type="protein sequence ID" value="ELA41724.1"/>
    <property type="molecule type" value="Genomic_DNA"/>
</dbReference>
<dbReference type="OrthoDB" id="10523456at2759"/>
<keyword evidence="1" id="KW-0812">Transmembrane</keyword>
<dbReference type="RefSeq" id="XP_007604674.1">
    <property type="nucleotide sequence ID" value="XM_007604612.1"/>
</dbReference>
<keyword evidence="3" id="KW-1185">Reference proteome</keyword>
<sequence>MSTLSKVGRTLEYGFYGAVGIYTFKVIVALIFGYILYTPEYAGPAYFRWRKDYCDPDASRAMYAYIDPNTEDKTELFSFFSSAVQPIYNPKLYSGELKELEYIIKNYENSWWNKNTFEWAKTRLEQLKEEIKPQTLVTEENTTPLYFVGSFTDTFVIKPRKTFKIFAINNNGEPYNKNALDAEINFLSFRYVYLRYISDLRAKEERNAQGKMVLQAPKNYVAITKEQVRKFFKNNQEVVTTGVENGKPCISHINGKKLEKPIILSEKQFAGYKKYVDVYESFMKLVAYLEDESKEPIVSFVDDKVQCSVEFYSIVEEIIKQLELESLFIKEGNMPTPEELRTQFNLFLNRLALLKPHAFDVHILNRLYYYYLFAVSYFEPSSNPQNGDSKYNELKTKINGIVEDIEEEIKKSTNVRDLVVKRDVYKEKLTKRRVELIFNYFSLLIASKLGNKGFVLKSEDENRNIIARLLGCYPGVYGEGDAERLHVHFEEYQGTE</sequence>
<gene>
    <name evidence="2" type="ORF">VICG_01228</name>
</gene>
<reference evidence="3" key="1">
    <citation type="submission" date="2011-05" db="EMBL/GenBank/DDBJ databases">
        <title>The genome sequence of Vittaforma corneae strain ATCC 50505.</title>
        <authorList>
            <consortium name="The Broad Institute Genome Sequencing Platform"/>
            <person name="Cuomo C."/>
            <person name="Didier E."/>
            <person name="Bowers L."/>
            <person name="Young S.K."/>
            <person name="Zeng Q."/>
            <person name="Gargeya S."/>
            <person name="Fitzgerald M."/>
            <person name="Haas B."/>
            <person name="Abouelleil A."/>
            <person name="Alvarado L."/>
            <person name="Arachchi H.M."/>
            <person name="Berlin A."/>
            <person name="Chapman S.B."/>
            <person name="Gearin G."/>
            <person name="Goldberg J."/>
            <person name="Griggs A."/>
            <person name="Gujja S."/>
            <person name="Hansen M."/>
            <person name="Heiman D."/>
            <person name="Howarth C."/>
            <person name="Larimer J."/>
            <person name="Lui A."/>
            <person name="MacDonald P.J.P."/>
            <person name="McCowen C."/>
            <person name="Montmayeur A."/>
            <person name="Murphy C."/>
            <person name="Neiman D."/>
            <person name="Pearson M."/>
            <person name="Priest M."/>
            <person name="Roberts A."/>
            <person name="Saif S."/>
            <person name="Shea T."/>
            <person name="Sisk P."/>
            <person name="Stolte C."/>
            <person name="Sykes S."/>
            <person name="Wortman J."/>
            <person name="Nusbaum C."/>
            <person name="Birren B."/>
        </authorList>
    </citation>
    <scope>NUCLEOTIDE SEQUENCE [LARGE SCALE GENOMIC DNA]</scope>
    <source>
        <strain evidence="3">ATCC 50505</strain>
    </source>
</reference>
<dbReference type="InParanoid" id="L2GM67"/>
<evidence type="ECO:0000313" key="3">
    <source>
        <dbReference type="Proteomes" id="UP000011082"/>
    </source>
</evidence>
<name>L2GM67_VITCO</name>
<dbReference type="GeneID" id="19881939"/>
<evidence type="ECO:0000256" key="1">
    <source>
        <dbReference type="SAM" id="Phobius"/>
    </source>
</evidence>
<dbReference type="VEuPathDB" id="MicrosporidiaDB:VICG_01228"/>
<proteinExistence type="predicted"/>
<keyword evidence="1" id="KW-0472">Membrane</keyword>
<organism evidence="2 3">
    <name type="scientific">Vittaforma corneae (strain ATCC 50505)</name>
    <name type="common">Microsporidian parasite</name>
    <name type="synonym">Nosema corneum</name>
    <dbReference type="NCBI Taxonomy" id="993615"/>
    <lineage>
        <taxon>Eukaryota</taxon>
        <taxon>Fungi</taxon>
        <taxon>Fungi incertae sedis</taxon>
        <taxon>Microsporidia</taxon>
        <taxon>Nosematidae</taxon>
        <taxon>Vittaforma</taxon>
    </lineage>
</organism>
<protein>
    <submittedName>
        <fullName evidence="2">Uncharacterized protein</fullName>
    </submittedName>
</protein>
<evidence type="ECO:0000313" key="2">
    <source>
        <dbReference type="EMBL" id="ELA41724.1"/>
    </source>
</evidence>
<dbReference type="Proteomes" id="UP000011082">
    <property type="component" value="Unassembled WGS sequence"/>
</dbReference>
<dbReference type="AlphaFoldDB" id="L2GM67"/>
<dbReference type="HOGENOM" id="CLU_550053_0_0_1"/>
<accession>L2GM67</accession>
<feature type="transmembrane region" description="Helical" evidence="1">
    <location>
        <begin position="15"/>
        <end position="37"/>
    </location>
</feature>
<keyword evidence="1" id="KW-1133">Transmembrane helix</keyword>